<dbReference type="PANTHER" id="PTHR45527:SF1">
    <property type="entry name" value="FATTY ACID SYNTHASE"/>
    <property type="match status" value="1"/>
</dbReference>
<dbReference type="InterPro" id="IPR020806">
    <property type="entry name" value="PKS_PP-bd"/>
</dbReference>
<dbReference type="Gene3D" id="3.40.50.980">
    <property type="match status" value="2"/>
</dbReference>
<dbReference type="Gene3D" id="3.30.300.30">
    <property type="match status" value="1"/>
</dbReference>
<dbReference type="FunFam" id="3.40.50.980:FF:000001">
    <property type="entry name" value="Non-ribosomal peptide synthetase"/>
    <property type="match status" value="1"/>
</dbReference>
<sequence length="1023" mass="110386">MEAFAGAWQRVVDAVQALRVGVVWEGVAEPVRVVHRSVTLPVEVVDWRGAGAEDVGARWDALVVADRERGLDLRQVPLARLTLARVGEERVRVLFTFHHVLLDGWSLARVLSLVLDHHTAQDGERLPVLTGGRLADQARWLQRQDVPAAEEYWRTALADFDEPVPLPVDRPVEHSRHTRSSERVEVELTPELSAELQSFARRHRLTVNAVVQGVWALMLAGRSGRQDVVFGATTSGRPTDLPGAEDMIGLFINSLPVRVRLDPRRGVVEWLRALQEDQVQARRYDYLPLTRIQALSELDPDQRLFDSLVVFANYPVDADAAADRGLTVSGVTAVEATNYPLNLAAYTGDSLTLTLLYDPEVFDEDTVRALRDDLLLQAAAVAHADPEHTLGNLTLVDPDQHRRLLDDWGRGALGDAGTTLTAVFAEQVARVPARTALAVDGREISYAELDARANRLAHRLVDAGVRPDTRVGVCLGRRAELFVTLLAVLKAGGGYVPLDPSYPADRLAFMVTDSGADLVVTDRECATALPPTDATLLLLDDPAEAADIASRPVSAPEVTVHPDNLAHVIYTSGSTGRPKGAVLPHRGVLRVARDPKLALTEQDVVGQLATVSFDAGTLEIWSAWLNGAALAVSPSRTMSAVELGKFLQGAEVSAVWITAGLFHEIVDTDVQVLAGLRLVMSGGDTLSPAHCRKVVSELPGVRMINGYGPTEGTVFTTLFVVNGNYGGTGPMPIGTPIAGTRLRVLDHALRPVPTGVPGELYVCGDGLGRGYVNRPGITAERFVADPYGAPGERMYRTGDLVRWLPDGNLDFVSRTDFQVKIRGLRVELGEIEAALAAHPEVAQALVLAREDQPGSKRLVAYVVPDAVDRELSPQELKEAVGRSLPAYMVPSAVVVLPAFPLNPNGKVDRRALPSPEEAQGERPQTVAPRTPAEELLAGIWGEVLGVERFGVEDNFFDLGGDSIRSIQVISRIRELFVIDLPARALFDNPTVADLATAIEAQVIAEAEGFAPPAGPGEGTGPTG</sequence>
<dbReference type="SUPFAM" id="SSF52777">
    <property type="entry name" value="CoA-dependent acyltransferases"/>
    <property type="match status" value="2"/>
</dbReference>
<dbReference type="FunFam" id="3.30.300.30:FF:000010">
    <property type="entry name" value="Enterobactin synthetase component F"/>
    <property type="match status" value="1"/>
</dbReference>
<dbReference type="SUPFAM" id="SSF56801">
    <property type="entry name" value="Acetyl-CoA synthetase-like"/>
    <property type="match status" value="1"/>
</dbReference>
<dbReference type="Gene3D" id="3.30.559.10">
    <property type="entry name" value="Chloramphenicol acetyltransferase-like domain"/>
    <property type="match status" value="1"/>
</dbReference>
<dbReference type="SUPFAM" id="SSF47336">
    <property type="entry name" value="ACP-like"/>
    <property type="match status" value="1"/>
</dbReference>
<dbReference type="InterPro" id="IPR009081">
    <property type="entry name" value="PP-bd_ACP"/>
</dbReference>
<comment type="similarity">
    <text evidence="2">Belongs to the ATP-dependent AMP-binding enzyme family.</text>
</comment>
<dbReference type="NCBIfam" id="TIGR01733">
    <property type="entry name" value="AA-adenyl-dom"/>
    <property type="match status" value="1"/>
</dbReference>
<dbReference type="PROSITE" id="PS00455">
    <property type="entry name" value="AMP_BINDING"/>
    <property type="match status" value="1"/>
</dbReference>
<dbReference type="Gene3D" id="3.30.559.30">
    <property type="entry name" value="Nonribosomal peptide synthetase, condensation domain"/>
    <property type="match status" value="1"/>
</dbReference>
<dbReference type="InterPro" id="IPR036736">
    <property type="entry name" value="ACP-like_sf"/>
</dbReference>
<comment type="caution">
    <text evidence="7">The sequence shown here is derived from an EMBL/GenBank/DDBJ whole genome shotgun (WGS) entry which is preliminary data.</text>
</comment>
<feature type="domain" description="Carrier" evidence="6">
    <location>
        <begin position="927"/>
        <end position="1002"/>
    </location>
</feature>
<keyword evidence="3" id="KW-0596">Phosphopantetheine</keyword>
<dbReference type="AlphaFoldDB" id="A0A117PJ06"/>
<dbReference type="Gene3D" id="1.10.1200.10">
    <property type="entry name" value="ACP-like"/>
    <property type="match status" value="1"/>
</dbReference>
<dbReference type="SMART" id="SM00823">
    <property type="entry name" value="PKS_PP"/>
    <property type="match status" value="1"/>
</dbReference>
<dbReference type="GO" id="GO:0043041">
    <property type="term" value="P:amino acid activation for nonribosomal peptide biosynthetic process"/>
    <property type="evidence" value="ECO:0007669"/>
    <property type="project" value="TreeGrafter"/>
</dbReference>
<dbReference type="CDD" id="cd12117">
    <property type="entry name" value="A_NRPS_Srf_like"/>
    <property type="match status" value="1"/>
</dbReference>
<dbReference type="GO" id="GO:0017000">
    <property type="term" value="P:antibiotic biosynthetic process"/>
    <property type="evidence" value="ECO:0007669"/>
    <property type="project" value="UniProtKB-ARBA"/>
</dbReference>
<dbReference type="InterPro" id="IPR025110">
    <property type="entry name" value="AMP-bd_C"/>
</dbReference>
<dbReference type="InterPro" id="IPR020845">
    <property type="entry name" value="AMP-binding_CS"/>
</dbReference>
<name>A0A117PJ06_9ACTN</name>
<dbReference type="InterPro" id="IPR001242">
    <property type="entry name" value="Condensation_dom"/>
</dbReference>
<dbReference type="InterPro" id="IPR006162">
    <property type="entry name" value="Ppantetheine_attach_site"/>
</dbReference>
<gene>
    <name evidence="7" type="ORF">AQI70_05500</name>
</gene>
<evidence type="ECO:0000256" key="1">
    <source>
        <dbReference type="ARBA" id="ARBA00001957"/>
    </source>
</evidence>
<evidence type="ECO:0000256" key="5">
    <source>
        <dbReference type="SAM" id="MobiDB-lite"/>
    </source>
</evidence>
<dbReference type="Pfam" id="PF00550">
    <property type="entry name" value="PP-binding"/>
    <property type="match status" value="1"/>
</dbReference>
<dbReference type="GO" id="GO:0044550">
    <property type="term" value="P:secondary metabolite biosynthetic process"/>
    <property type="evidence" value="ECO:0007669"/>
    <property type="project" value="UniProtKB-ARBA"/>
</dbReference>
<dbReference type="FunFam" id="1.10.1200.10:FF:000005">
    <property type="entry name" value="Nonribosomal peptide synthetase 1"/>
    <property type="match status" value="1"/>
</dbReference>
<dbReference type="EMBL" id="LMWJ01000003">
    <property type="protein sequence ID" value="KUM80514.1"/>
    <property type="molecule type" value="Genomic_DNA"/>
</dbReference>
<dbReference type="PROSITE" id="PS00012">
    <property type="entry name" value="PHOSPHOPANTETHEINE"/>
    <property type="match status" value="1"/>
</dbReference>
<reference evidence="7 8" key="1">
    <citation type="submission" date="2015-10" db="EMBL/GenBank/DDBJ databases">
        <title>Draft genome sequence of Streptomyces curacoi DSM 40107, type strain for the species Streptomyces curacoi.</title>
        <authorList>
            <person name="Ruckert C."/>
            <person name="Winkler A."/>
            <person name="Kalinowski J."/>
            <person name="Kampfer P."/>
            <person name="Glaeser S."/>
        </authorList>
    </citation>
    <scope>NUCLEOTIDE SEQUENCE [LARGE SCALE GENOMIC DNA]</scope>
    <source>
        <strain evidence="7 8">DSM 40107</strain>
    </source>
</reference>
<dbReference type="STRING" id="146536.AQI70_05500"/>
<dbReference type="Gene3D" id="2.30.38.10">
    <property type="entry name" value="Luciferase, Domain 3"/>
    <property type="match status" value="1"/>
</dbReference>
<dbReference type="InterPro" id="IPR023213">
    <property type="entry name" value="CAT-like_dom_sf"/>
</dbReference>
<proteinExistence type="inferred from homology"/>
<dbReference type="Pfam" id="PF13193">
    <property type="entry name" value="AMP-binding_C"/>
    <property type="match status" value="1"/>
</dbReference>
<dbReference type="FunFam" id="2.30.38.10:FF:000001">
    <property type="entry name" value="Non-ribosomal peptide synthetase PvdI"/>
    <property type="match status" value="1"/>
</dbReference>
<dbReference type="GO" id="GO:0031177">
    <property type="term" value="F:phosphopantetheine binding"/>
    <property type="evidence" value="ECO:0007669"/>
    <property type="project" value="InterPro"/>
</dbReference>
<dbReference type="GO" id="GO:0005737">
    <property type="term" value="C:cytoplasm"/>
    <property type="evidence" value="ECO:0007669"/>
    <property type="project" value="TreeGrafter"/>
</dbReference>
<dbReference type="Pfam" id="PF00668">
    <property type="entry name" value="Condensation"/>
    <property type="match status" value="1"/>
</dbReference>
<dbReference type="Proteomes" id="UP000054024">
    <property type="component" value="Unassembled WGS sequence"/>
</dbReference>
<accession>A0A117PJ06</accession>
<feature type="region of interest" description="Disordered" evidence="5">
    <location>
        <begin position="906"/>
        <end position="928"/>
    </location>
</feature>
<dbReference type="Pfam" id="PF00501">
    <property type="entry name" value="AMP-binding"/>
    <property type="match status" value="1"/>
</dbReference>
<dbReference type="GO" id="GO:0003824">
    <property type="term" value="F:catalytic activity"/>
    <property type="evidence" value="ECO:0007669"/>
    <property type="project" value="InterPro"/>
</dbReference>
<dbReference type="PANTHER" id="PTHR45527">
    <property type="entry name" value="NONRIBOSOMAL PEPTIDE SYNTHETASE"/>
    <property type="match status" value="1"/>
</dbReference>
<dbReference type="InterPro" id="IPR010071">
    <property type="entry name" value="AA_adenyl_dom"/>
</dbReference>
<dbReference type="FunFam" id="3.40.50.12780:FF:000012">
    <property type="entry name" value="Non-ribosomal peptide synthetase"/>
    <property type="match status" value="1"/>
</dbReference>
<keyword evidence="4" id="KW-0597">Phosphoprotein</keyword>
<protein>
    <recommendedName>
        <fullName evidence="6">Carrier domain-containing protein</fullName>
    </recommendedName>
</protein>
<evidence type="ECO:0000313" key="8">
    <source>
        <dbReference type="Proteomes" id="UP000054024"/>
    </source>
</evidence>
<organism evidence="7 8">
    <name type="scientific">Streptomyces curacoi</name>
    <dbReference type="NCBI Taxonomy" id="146536"/>
    <lineage>
        <taxon>Bacteria</taxon>
        <taxon>Bacillati</taxon>
        <taxon>Actinomycetota</taxon>
        <taxon>Actinomycetes</taxon>
        <taxon>Kitasatosporales</taxon>
        <taxon>Streptomycetaceae</taxon>
        <taxon>Streptomyces</taxon>
    </lineage>
</organism>
<evidence type="ECO:0000256" key="4">
    <source>
        <dbReference type="ARBA" id="ARBA00022553"/>
    </source>
</evidence>
<dbReference type="GO" id="GO:0008610">
    <property type="term" value="P:lipid biosynthetic process"/>
    <property type="evidence" value="ECO:0007669"/>
    <property type="project" value="UniProtKB-ARBA"/>
</dbReference>
<keyword evidence="8" id="KW-1185">Reference proteome</keyword>
<dbReference type="PROSITE" id="PS50075">
    <property type="entry name" value="CARRIER"/>
    <property type="match status" value="1"/>
</dbReference>
<evidence type="ECO:0000256" key="2">
    <source>
        <dbReference type="ARBA" id="ARBA00006432"/>
    </source>
</evidence>
<evidence type="ECO:0000259" key="6">
    <source>
        <dbReference type="PROSITE" id="PS50075"/>
    </source>
</evidence>
<dbReference type="CDD" id="cd19543">
    <property type="entry name" value="DCL_NRPS"/>
    <property type="match status" value="1"/>
</dbReference>
<evidence type="ECO:0000256" key="3">
    <source>
        <dbReference type="ARBA" id="ARBA00022450"/>
    </source>
</evidence>
<dbReference type="InterPro" id="IPR000873">
    <property type="entry name" value="AMP-dep_synth/lig_dom"/>
</dbReference>
<evidence type="ECO:0000313" key="7">
    <source>
        <dbReference type="EMBL" id="KUM80514.1"/>
    </source>
</evidence>
<dbReference type="InterPro" id="IPR045851">
    <property type="entry name" value="AMP-bd_C_sf"/>
</dbReference>
<comment type="cofactor">
    <cofactor evidence="1">
        <name>pantetheine 4'-phosphate</name>
        <dbReference type="ChEBI" id="CHEBI:47942"/>
    </cofactor>
</comment>